<dbReference type="RefSeq" id="WP_155667407.1">
    <property type="nucleotide sequence ID" value="NZ_WOCA01000002.1"/>
</dbReference>
<comment type="caution">
    <text evidence="1">The sequence shown here is derived from an EMBL/GenBank/DDBJ whole genome shotgun (WGS) entry which is preliminary data.</text>
</comment>
<evidence type="ECO:0008006" key="3">
    <source>
        <dbReference type="Google" id="ProtNLM"/>
    </source>
</evidence>
<organism evidence="1 2">
    <name type="scientific">Ornithinibacillus caprae</name>
    <dbReference type="NCBI Taxonomy" id="2678566"/>
    <lineage>
        <taxon>Bacteria</taxon>
        <taxon>Bacillati</taxon>
        <taxon>Bacillota</taxon>
        <taxon>Bacilli</taxon>
        <taxon>Bacillales</taxon>
        <taxon>Bacillaceae</taxon>
        <taxon>Ornithinibacillus</taxon>
    </lineage>
</organism>
<accession>A0A6N8FHQ3</accession>
<dbReference type="Pfam" id="PF06013">
    <property type="entry name" value="WXG100"/>
    <property type="match status" value="1"/>
</dbReference>
<dbReference type="Proteomes" id="UP000469125">
    <property type="component" value="Unassembled WGS sequence"/>
</dbReference>
<dbReference type="InterPro" id="IPR036689">
    <property type="entry name" value="ESAT-6-like_sf"/>
</dbReference>
<dbReference type="SUPFAM" id="SSF140453">
    <property type="entry name" value="EsxAB dimer-like"/>
    <property type="match status" value="1"/>
</dbReference>
<keyword evidence="2" id="KW-1185">Reference proteome</keyword>
<dbReference type="InterPro" id="IPR010310">
    <property type="entry name" value="T7SS_ESAT-6-like"/>
</dbReference>
<dbReference type="EMBL" id="WOCA01000002">
    <property type="protein sequence ID" value="MUK87587.1"/>
    <property type="molecule type" value="Genomic_DNA"/>
</dbReference>
<gene>
    <name evidence="1" type="ORF">GMD78_04125</name>
</gene>
<protein>
    <recommendedName>
        <fullName evidence="3">Proteins of 100 residues with WXG</fullName>
    </recommendedName>
</protein>
<evidence type="ECO:0000313" key="2">
    <source>
        <dbReference type="Proteomes" id="UP000469125"/>
    </source>
</evidence>
<evidence type="ECO:0000313" key="1">
    <source>
        <dbReference type="EMBL" id="MUK87587.1"/>
    </source>
</evidence>
<proteinExistence type="predicted"/>
<name>A0A6N8FHQ3_9BACI</name>
<reference evidence="1 2" key="1">
    <citation type="submission" date="2019-11" db="EMBL/GenBank/DDBJ databases">
        <authorList>
            <person name="Li X."/>
        </authorList>
    </citation>
    <scope>NUCLEOTIDE SEQUENCE [LARGE SCALE GENOMIC DNA]</scope>
    <source>
        <strain evidence="1 2">L9</strain>
    </source>
</reference>
<sequence length="99" mass="11160">MGDVKIDGSKLNEAKAAARAMESSLKSTYRQCESLISIVQSASWKGKSRDAFITYLEIINQYHKELKEAATLQTKALNNLEGYIDDFKKDSSVREVRNL</sequence>
<dbReference type="AlphaFoldDB" id="A0A6N8FHQ3"/>
<dbReference type="Gene3D" id="1.10.287.1060">
    <property type="entry name" value="ESAT-6-like"/>
    <property type="match status" value="1"/>
</dbReference>